<feature type="domain" description="Saposin B-type" evidence="5">
    <location>
        <begin position="199"/>
        <end position="280"/>
    </location>
</feature>
<dbReference type="GO" id="GO:0016020">
    <property type="term" value="C:membrane"/>
    <property type="evidence" value="ECO:0007669"/>
    <property type="project" value="GOC"/>
</dbReference>
<dbReference type="OrthoDB" id="69496at2759"/>
<keyword evidence="4" id="KW-0732">Signal</keyword>
<sequence length="391" mass="42875">MVGFRSRVLWAVTGLLLLSSVATWLVAVNGRQLAGGDDGIEMVTSQKYSFSSSFSSSSSDDDDNDVVVWKEEGSTAAAAAAAAALPDVHPFCKFCKGAVKDFQAEINRPDAVDVAVQSFEQFVCGKLQAEGIREKCKEVGEIYIPALIDVLREDVTEDKVCGALKLCDEDDGLSLSSPRSPLFSPMNHPPPHRPRHRHSKRRCKVCEAFAAQALRYLGQNETVAEIVSLAHKACQRLKGETSQEECNSLVEVYAQDLPSVMASITPEQFCHLLKFCDGDDNPAAAAADDERERDDGEAEDVNDVNAVGHGGNECLLCRYAVVKARKRLENPEVQEMILGLLDRTCEKVPKHTDQCKAFLESYSENFFANLDVILDPHGFCRRMGACFSSSM</sequence>
<evidence type="ECO:0000256" key="4">
    <source>
        <dbReference type="SAM" id="SignalP"/>
    </source>
</evidence>
<feature type="chain" id="PRO_5017365383" description="Saposin B-type domain-containing protein" evidence="4">
    <location>
        <begin position="24"/>
        <end position="391"/>
    </location>
</feature>
<evidence type="ECO:0000256" key="2">
    <source>
        <dbReference type="ARBA" id="ARBA00023180"/>
    </source>
</evidence>
<dbReference type="InterPro" id="IPR008373">
    <property type="entry name" value="Saposin"/>
</dbReference>
<evidence type="ECO:0000259" key="5">
    <source>
        <dbReference type="PROSITE" id="PS50015"/>
    </source>
</evidence>
<name>A0A388KFQ3_CHABU</name>
<dbReference type="PANTHER" id="PTHR11480">
    <property type="entry name" value="SAPOSIN-RELATED"/>
    <property type="match status" value="1"/>
</dbReference>
<protein>
    <recommendedName>
        <fullName evidence="5">Saposin B-type domain-containing protein</fullName>
    </recommendedName>
</protein>
<dbReference type="Gene3D" id="1.10.225.10">
    <property type="entry name" value="Saposin-like"/>
    <property type="match status" value="3"/>
</dbReference>
<dbReference type="Proteomes" id="UP000265515">
    <property type="component" value="Unassembled WGS sequence"/>
</dbReference>
<evidence type="ECO:0000313" key="6">
    <source>
        <dbReference type="EMBL" id="GBG68846.1"/>
    </source>
</evidence>
<dbReference type="InterPro" id="IPR007856">
    <property type="entry name" value="SapB_1"/>
</dbReference>
<dbReference type="GO" id="GO:0005764">
    <property type="term" value="C:lysosome"/>
    <property type="evidence" value="ECO:0007669"/>
    <property type="project" value="InterPro"/>
</dbReference>
<feature type="domain" description="Saposin B-type" evidence="5">
    <location>
        <begin position="310"/>
        <end position="390"/>
    </location>
</feature>
<dbReference type="OMA" id="MEHADIC"/>
<dbReference type="PANTHER" id="PTHR11480:SF3">
    <property type="entry name" value="BCDNA.GH08312"/>
    <property type="match status" value="1"/>
</dbReference>
<dbReference type="GO" id="GO:0006665">
    <property type="term" value="P:sphingolipid metabolic process"/>
    <property type="evidence" value="ECO:0007669"/>
    <property type="project" value="InterPro"/>
</dbReference>
<dbReference type="InterPro" id="IPR051428">
    <property type="entry name" value="Sphingo_Act-Surfact_Prot"/>
</dbReference>
<proteinExistence type="predicted"/>
<feature type="region of interest" description="Disordered" evidence="3">
    <location>
        <begin position="284"/>
        <end position="303"/>
    </location>
</feature>
<gene>
    <name evidence="6" type="ORF">CBR_g3540</name>
</gene>
<feature type="signal peptide" evidence="4">
    <location>
        <begin position="1"/>
        <end position="23"/>
    </location>
</feature>
<dbReference type="EMBL" id="BFEA01000106">
    <property type="protein sequence ID" value="GBG68846.1"/>
    <property type="molecule type" value="Genomic_DNA"/>
</dbReference>
<evidence type="ECO:0000256" key="1">
    <source>
        <dbReference type="ARBA" id="ARBA00023157"/>
    </source>
</evidence>
<dbReference type="SMART" id="SM00741">
    <property type="entry name" value="SapB"/>
    <property type="match status" value="3"/>
</dbReference>
<dbReference type="SUPFAM" id="SSF47862">
    <property type="entry name" value="Saposin"/>
    <property type="match status" value="2"/>
</dbReference>
<dbReference type="Pfam" id="PF05184">
    <property type="entry name" value="SapB_1"/>
    <property type="match status" value="2"/>
</dbReference>
<keyword evidence="2" id="KW-0325">Glycoprotein</keyword>
<dbReference type="PROSITE" id="PS50015">
    <property type="entry name" value="SAP_B"/>
    <property type="match status" value="3"/>
</dbReference>
<organism evidence="6 7">
    <name type="scientific">Chara braunii</name>
    <name type="common">Braun's stonewort</name>
    <dbReference type="NCBI Taxonomy" id="69332"/>
    <lineage>
        <taxon>Eukaryota</taxon>
        <taxon>Viridiplantae</taxon>
        <taxon>Streptophyta</taxon>
        <taxon>Charophyceae</taxon>
        <taxon>Charales</taxon>
        <taxon>Characeae</taxon>
        <taxon>Chara</taxon>
    </lineage>
</organism>
<keyword evidence="1" id="KW-1015">Disulfide bond</keyword>
<accession>A0A388KFQ3</accession>
<comment type="caution">
    <text evidence="6">The sequence shown here is derived from an EMBL/GenBank/DDBJ whole genome shotgun (WGS) entry which is preliminary data.</text>
</comment>
<dbReference type="InterPro" id="IPR011001">
    <property type="entry name" value="Saposin-like"/>
</dbReference>
<dbReference type="AlphaFoldDB" id="A0A388KFQ3"/>
<keyword evidence="7" id="KW-1185">Reference proteome</keyword>
<dbReference type="PRINTS" id="PR01797">
    <property type="entry name" value="SAPOSIN"/>
</dbReference>
<dbReference type="STRING" id="69332.A0A388KFQ3"/>
<evidence type="ECO:0000256" key="3">
    <source>
        <dbReference type="SAM" id="MobiDB-lite"/>
    </source>
</evidence>
<dbReference type="InterPro" id="IPR008139">
    <property type="entry name" value="SaposinB_dom"/>
</dbReference>
<evidence type="ECO:0000313" key="7">
    <source>
        <dbReference type="Proteomes" id="UP000265515"/>
    </source>
</evidence>
<feature type="domain" description="Saposin B-type" evidence="5">
    <location>
        <begin position="88"/>
        <end position="171"/>
    </location>
</feature>
<dbReference type="Gramene" id="GBG68846">
    <property type="protein sequence ID" value="GBG68846"/>
    <property type="gene ID" value="CBR_g3540"/>
</dbReference>
<reference evidence="6 7" key="1">
    <citation type="journal article" date="2018" name="Cell">
        <title>The Chara Genome: Secondary Complexity and Implications for Plant Terrestrialization.</title>
        <authorList>
            <person name="Nishiyama T."/>
            <person name="Sakayama H."/>
            <person name="Vries J.D."/>
            <person name="Buschmann H."/>
            <person name="Saint-Marcoux D."/>
            <person name="Ullrich K.K."/>
            <person name="Haas F.B."/>
            <person name="Vanderstraeten L."/>
            <person name="Becker D."/>
            <person name="Lang D."/>
            <person name="Vosolsobe S."/>
            <person name="Rombauts S."/>
            <person name="Wilhelmsson P.K.I."/>
            <person name="Janitza P."/>
            <person name="Kern R."/>
            <person name="Heyl A."/>
            <person name="Rumpler F."/>
            <person name="Villalobos L.I.A.C."/>
            <person name="Clay J.M."/>
            <person name="Skokan R."/>
            <person name="Toyoda A."/>
            <person name="Suzuki Y."/>
            <person name="Kagoshima H."/>
            <person name="Schijlen E."/>
            <person name="Tajeshwar N."/>
            <person name="Catarino B."/>
            <person name="Hetherington A.J."/>
            <person name="Saltykova A."/>
            <person name="Bonnot C."/>
            <person name="Breuninger H."/>
            <person name="Symeonidi A."/>
            <person name="Radhakrishnan G.V."/>
            <person name="Van Nieuwerburgh F."/>
            <person name="Deforce D."/>
            <person name="Chang C."/>
            <person name="Karol K.G."/>
            <person name="Hedrich R."/>
            <person name="Ulvskov P."/>
            <person name="Glockner G."/>
            <person name="Delwiche C.F."/>
            <person name="Petrasek J."/>
            <person name="Van de Peer Y."/>
            <person name="Friml J."/>
            <person name="Beilby M."/>
            <person name="Dolan L."/>
            <person name="Kohara Y."/>
            <person name="Sugano S."/>
            <person name="Fujiyama A."/>
            <person name="Delaux P.-M."/>
            <person name="Quint M."/>
            <person name="TheiBen G."/>
            <person name="Hagemann M."/>
            <person name="Harholt J."/>
            <person name="Dunand C."/>
            <person name="Zachgo S."/>
            <person name="Langdale J."/>
            <person name="Maumus F."/>
            <person name="Straeten D.V.D."/>
            <person name="Gould S.B."/>
            <person name="Rensing S.A."/>
        </authorList>
    </citation>
    <scope>NUCLEOTIDE SEQUENCE [LARGE SCALE GENOMIC DNA]</scope>
    <source>
        <strain evidence="6 7">S276</strain>
    </source>
</reference>